<keyword evidence="2" id="KW-1185">Reference proteome</keyword>
<evidence type="ECO:0000313" key="1">
    <source>
        <dbReference type="EMBL" id="MBF8186411.1"/>
    </source>
</evidence>
<comment type="caution">
    <text evidence="1">The sequence shown here is derived from an EMBL/GenBank/DDBJ whole genome shotgun (WGS) entry which is preliminary data.</text>
</comment>
<dbReference type="EMBL" id="JADOGI010000027">
    <property type="protein sequence ID" value="MBF8186411.1"/>
    <property type="molecule type" value="Genomic_DNA"/>
</dbReference>
<dbReference type="AlphaFoldDB" id="A0A931EZQ4"/>
<name>A0A931EZQ4_9ACTN</name>
<organism evidence="1 2">
    <name type="scientific">Nonomuraea cypriaca</name>
    <dbReference type="NCBI Taxonomy" id="1187855"/>
    <lineage>
        <taxon>Bacteria</taxon>
        <taxon>Bacillati</taxon>
        <taxon>Actinomycetota</taxon>
        <taxon>Actinomycetes</taxon>
        <taxon>Streptosporangiales</taxon>
        <taxon>Streptosporangiaceae</taxon>
        <taxon>Nonomuraea</taxon>
    </lineage>
</organism>
<dbReference type="RefSeq" id="WP_195895387.1">
    <property type="nucleotide sequence ID" value="NZ_JADOGI010000027.1"/>
</dbReference>
<dbReference type="Proteomes" id="UP000605361">
    <property type="component" value="Unassembled WGS sequence"/>
</dbReference>
<proteinExistence type="predicted"/>
<sequence length="74" mass="8439">MRDLRVRHMVEACEQVGVELGALDRALLDGLANWESYQAQVLTGLIHRAYEAGRAARTGSQRLRTCHRPPQPRW</sequence>
<accession>A0A931EZQ4</accession>
<gene>
    <name evidence="1" type="ORF">ITP53_11765</name>
</gene>
<evidence type="ECO:0000313" key="2">
    <source>
        <dbReference type="Proteomes" id="UP000605361"/>
    </source>
</evidence>
<protein>
    <submittedName>
        <fullName evidence="1">Uncharacterized protein</fullName>
    </submittedName>
</protein>
<reference evidence="1" key="1">
    <citation type="submission" date="2020-11" db="EMBL/GenBank/DDBJ databases">
        <title>Whole-genome analyses of Nonomuraea sp. K274.</title>
        <authorList>
            <person name="Veyisoglu A."/>
        </authorList>
    </citation>
    <scope>NUCLEOTIDE SEQUENCE</scope>
    <source>
        <strain evidence="1">K274</strain>
    </source>
</reference>